<evidence type="ECO:0000313" key="2">
    <source>
        <dbReference type="Proteomes" id="UP001595773"/>
    </source>
</evidence>
<proteinExistence type="predicted"/>
<dbReference type="Gene3D" id="1.10.10.60">
    <property type="entry name" value="Homeodomain-like"/>
    <property type="match status" value="1"/>
</dbReference>
<sequence>METIQDELARIYADRELNRIDLLRGCAAARAAGLYQEEIAQRLQISQAEVSRILRKINNFPELLDETPREVILDFHAEKIVHDVMLEKLKNWPFTFTKDAEPDNPEGALTGGSWDDIVDAFHRDLIDMEDYQEILQAVQRSVPSS</sequence>
<name>A0ABV8R717_9MICC</name>
<dbReference type="RefSeq" id="WP_230068289.1">
    <property type="nucleotide sequence ID" value="NZ_BAABLL010000017.1"/>
</dbReference>
<reference evidence="2" key="1">
    <citation type="journal article" date="2019" name="Int. J. Syst. Evol. Microbiol.">
        <title>The Global Catalogue of Microorganisms (GCM) 10K type strain sequencing project: providing services to taxonomists for standard genome sequencing and annotation.</title>
        <authorList>
            <consortium name="The Broad Institute Genomics Platform"/>
            <consortium name="The Broad Institute Genome Sequencing Center for Infectious Disease"/>
            <person name="Wu L."/>
            <person name="Ma J."/>
        </authorList>
    </citation>
    <scope>NUCLEOTIDE SEQUENCE [LARGE SCALE GENOMIC DNA]</scope>
    <source>
        <strain evidence="2">CGMCC 1.10698</strain>
    </source>
</reference>
<organism evidence="1 2">
    <name type="scientific">Arthrobacter cryoconiti</name>
    <dbReference type="NCBI Taxonomy" id="748907"/>
    <lineage>
        <taxon>Bacteria</taxon>
        <taxon>Bacillati</taxon>
        <taxon>Actinomycetota</taxon>
        <taxon>Actinomycetes</taxon>
        <taxon>Micrococcales</taxon>
        <taxon>Micrococcaceae</taxon>
        <taxon>Arthrobacter</taxon>
    </lineage>
</organism>
<evidence type="ECO:0000313" key="1">
    <source>
        <dbReference type="EMBL" id="MFC4267208.1"/>
    </source>
</evidence>
<comment type="caution">
    <text evidence="1">The sequence shown here is derived from an EMBL/GenBank/DDBJ whole genome shotgun (WGS) entry which is preliminary data.</text>
</comment>
<dbReference type="Proteomes" id="UP001595773">
    <property type="component" value="Unassembled WGS sequence"/>
</dbReference>
<protein>
    <recommendedName>
        <fullName evidence="3">HTH cro/C1-type domain-containing protein</fullName>
    </recommendedName>
</protein>
<accession>A0ABV8R717</accession>
<dbReference type="SUPFAM" id="SSF109709">
    <property type="entry name" value="KorB DNA-binding domain-like"/>
    <property type="match status" value="1"/>
</dbReference>
<dbReference type="EMBL" id="JBHSCQ010000024">
    <property type="protein sequence ID" value="MFC4267208.1"/>
    <property type="molecule type" value="Genomic_DNA"/>
</dbReference>
<evidence type="ECO:0008006" key="3">
    <source>
        <dbReference type="Google" id="ProtNLM"/>
    </source>
</evidence>
<gene>
    <name evidence="1" type="ORF">ACFOW9_16490</name>
</gene>
<keyword evidence="2" id="KW-1185">Reference proteome</keyword>